<comment type="catalytic activity">
    <reaction evidence="8">
        <text>alpha-D-mannose 1-phosphate + GTP + H(+) = GDP-alpha-D-mannose + diphosphate</text>
        <dbReference type="Rhea" id="RHEA:15229"/>
        <dbReference type="ChEBI" id="CHEBI:15378"/>
        <dbReference type="ChEBI" id="CHEBI:33019"/>
        <dbReference type="ChEBI" id="CHEBI:37565"/>
        <dbReference type="ChEBI" id="CHEBI:57527"/>
        <dbReference type="ChEBI" id="CHEBI:58409"/>
        <dbReference type="EC" id="2.7.7.13"/>
    </reaction>
</comment>
<keyword evidence="6" id="KW-0547">Nucleotide-binding</keyword>
<feature type="domain" description="Mannose-6-phosphate isomerase type II C-terminal" evidence="11">
    <location>
        <begin position="383"/>
        <end position="497"/>
    </location>
</feature>
<dbReference type="InterPro" id="IPR005835">
    <property type="entry name" value="NTP_transferase_dom"/>
</dbReference>
<gene>
    <name evidence="13" type="ORF">GCM10009105_36550</name>
</gene>
<dbReference type="InterPro" id="IPR006375">
    <property type="entry name" value="Man1P_GuaTrfase/Man6P_Isoase"/>
</dbReference>
<dbReference type="PANTHER" id="PTHR46390:SF1">
    <property type="entry name" value="MANNOSE-1-PHOSPHATE GUANYLYLTRANSFERASE"/>
    <property type="match status" value="1"/>
</dbReference>
<keyword evidence="14" id="KW-1185">Reference proteome</keyword>
<keyword evidence="4" id="KW-0808">Transferase</keyword>
<dbReference type="GO" id="GO:0016779">
    <property type="term" value="F:nucleotidyltransferase activity"/>
    <property type="evidence" value="ECO:0007669"/>
    <property type="project" value="UniProtKB-KW"/>
</dbReference>
<evidence type="ECO:0000256" key="2">
    <source>
        <dbReference type="ARBA" id="ARBA00006115"/>
    </source>
</evidence>
<keyword evidence="5 13" id="KW-0548">Nucleotidyltransferase</keyword>
<dbReference type="InterPro" id="IPR001538">
    <property type="entry name" value="Man6P_isomerase-2_C"/>
</dbReference>
<dbReference type="InterPro" id="IPR049577">
    <property type="entry name" value="GMPP_N"/>
</dbReference>
<dbReference type="GO" id="GO:0016853">
    <property type="term" value="F:isomerase activity"/>
    <property type="evidence" value="ECO:0007669"/>
    <property type="project" value="UniProtKB-KW"/>
</dbReference>
<dbReference type="Gene3D" id="3.90.550.10">
    <property type="entry name" value="Spore Coat Polysaccharide Biosynthesis Protein SpsA, Chain A"/>
    <property type="match status" value="1"/>
</dbReference>
<dbReference type="EC" id="2.7.7.13" evidence="3"/>
<evidence type="ECO:0000313" key="13">
    <source>
        <dbReference type="EMBL" id="GAA0724072.1"/>
    </source>
</evidence>
<dbReference type="Pfam" id="PF01050">
    <property type="entry name" value="MannoseP_isomer"/>
    <property type="match status" value="1"/>
</dbReference>
<dbReference type="Gene3D" id="2.60.120.10">
    <property type="entry name" value="Jelly Rolls"/>
    <property type="match status" value="1"/>
</dbReference>
<evidence type="ECO:0000256" key="8">
    <source>
        <dbReference type="ARBA" id="ARBA00047343"/>
    </source>
</evidence>
<evidence type="ECO:0000256" key="3">
    <source>
        <dbReference type="ARBA" id="ARBA00012387"/>
    </source>
</evidence>
<dbReference type="Pfam" id="PF22640">
    <property type="entry name" value="ManC_GMP_beta-helix"/>
    <property type="match status" value="1"/>
</dbReference>
<comment type="caution">
    <text evidence="13">The sequence shown here is derived from an EMBL/GenBank/DDBJ whole genome shotgun (WGS) entry which is preliminary data.</text>
</comment>
<evidence type="ECO:0000259" key="10">
    <source>
        <dbReference type="Pfam" id="PF00483"/>
    </source>
</evidence>
<dbReference type="InterPro" id="IPR014710">
    <property type="entry name" value="RmlC-like_jellyroll"/>
</dbReference>
<sequence>MLVPVILSGGAGTRLWPVSRSAYPKPFMRMGDGESLLKKTLDRALRLADGGQVLTVTGRDYYFLTRDEYAQHAGADLDKLPFLLEPAGRNTAPAVVLAALHAREHVGADAVLLILPADHLIRDLDAFAADAQRAKALANDGWLVTFGIRPTHPETGFGYIRMGDAIANRAPAALPLPPSGHLPPLRGGREAEGDHSMGRQVGAFVEKPSHEVAESYVASGDYVWNSGMFCFRADTLLEVAAKVCPDVLKAAEACHAHAINHESPVEFAREAFLAQPDISIDYAIMERAPKVAVVPATFDWSDIGSWKAMSDLEAEADGDGNRVRGQAIVIESENCYIQSDTRMVAAVGVKDLVIVDTGDAVLVSHRERAQQVKLVVDRLRADNHSSASVHQTVRRPWGSYTVLEDADDCKVKRLTVKPGHVLSLQLHHRRSEHWTVVEGTAKVRIGEKEFLLNRNESAYIPMNTVHRLENPTATDIHLIEVQCGDYFGEDDIVRLEDRYGRVVKTMP</sequence>
<evidence type="ECO:0000256" key="9">
    <source>
        <dbReference type="RuleBase" id="RU004190"/>
    </source>
</evidence>
<dbReference type="InterPro" id="IPR011051">
    <property type="entry name" value="RmlC_Cupin_sf"/>
</dbReference>
<evidence type="ECO:0000256" key="4">
    <source>
        <dbReference type="ARBA" id="ARBA00022679"/>
    </source>
</evidence>
<dbReference type="InterPro" id="IPR054566">
    <property type="entry name" value="ManC/GMP-like_b-helix"/>
</dbReference>
<protein>
    <recommendedName>
        <fullName evidence="3">mannose-1-phosphate guanylyltransferase</fullName>
        <ecNumber evidence="3">2.7.7.13</ecNumber>
    </recommendedName>
</protein>
<organism evidence="13 14">
    <name type="scientific">Dokdonella soli</name>
    <dbReference type="NCBI Taxonomy" id="529810"/>
    <lineage>
        <taxon>Bacteria</taxon>
        <taxon>Pseudomonadati</taxon>
        <taxon>Pseudomonadota</taxon>
        <taxon>Gammaproteobacteria</taxon>
        <taxon>Lysobacterales</taxon>
        <taxon>Rhodanobacteraceae</taxon>
        <taxon>Dokdonella</taxon>
    </lineage>
</organism>
<dbReference type="SUPFAM" id="SSF51182">
    <property type="entry name" value="RmlC-like cupins"/>
    <property type="match status" value="1"/>
</dbReference>
<dbReference type="InterPro" id="IPR029044">
    <property type="entry name" value="Nucleotide-diphossugar_trans"/>
</dbReference>
<dbReference type="CDD" id="cd02509">
    <property type="entry name" value="GDP-M1P_Guanylyltransferase"/>
    <property type="match status" value="1"/>
</dbReference>
<dbReference type="NCBIfam" id="TIGR01479">
    <property type="entry name" value="GMP_PMI"/>
    <property type="match status" value="1"/>
</dbReference>
<accession>A0ABP3U4A4</accession>
<dbReference type="RefSeq" id="WP_343793891.1">
    <property type="nucleotide sequence ID" value="NZ_BAAAEU010000027.1"/>
</dbReference>
<evidence type="ECO:0000259" key="11">
    <source>
        <dbReference type="Pfam" id="PF01050"/>
    </source>
</evidence>
<evidence type="ECO:0000256" key="6">
    <source>
        <dbReference type="ARBA" id="ARBA00022741"/>
    </source>
</evidence>
<evidence type="ECO:0000313" key="14">
    <source>
        <dbReference type="Proteomes" id="UP001501523"/>
    </source>
</evidence>
<dbReference type="PANTHER" id="PTHR46390">
    <property type="entry name" value="MANNOSE-1-PHOSPHATE GUANYLYLTRANSFERASE"/>
    <property type="match status" value="1"/>
</dbReference>
<keyword evidence="7" id="KW-0342">GTP-binding</keyword>
<dbReference type="Proteomes" id="UP001501523">
    <property type="component" value="Unassembled WGS sequence"/>
</dbReference>
<dbReference type="EMBL" id="BAAAEU010000027">
    <property type="protein sequence ID" value="GAA0724072.1"/>
    <property type="molecule type" value="Genomic_DNA"/>
</dbReference>
<name>A0ABP3U4A4_9GAMM</name>
<evidence type="ECO:0000259" key="12">
    <source>
        <dbReference type="Pfam" id="PF22640"/>
    </source>
</evidence>
<comment type="similarity">
    <text evidence="2 9">Belongs to the mannose-6-phosphate isomerase type 2 family.</text>
</comment>
<dbReference type="SUPFAM" id="SSF53448">
    <property type="entry name" value="Nucleotide-diphospho-sugar transferases"/>
    <property type="match status" value="1"/>
</dbReference>
<dbReference type="Pfam" id="PF00483">
    <property type="entry name" value="NTP_transferase"/>
    <property type="match status" value="1"/>
</dbReference>
<evidence type="ECO:0000256" key="5">
    <source>
        <dbReference type="ARBA" id="ARBA00022695"/>
    </source>
</evidence>
<reference evidence="14" key="1">
    <citation type="journal article" date="2019" name="Int. J. Syst. Evol. Microbiol.">
        <title>The Global Catalogue of Microorganisms (GCM) 10K type strain sequencing project: providing services to taxonomists for standard genome sequencing and annotation.</title>
        <authorList>
            <consortium name="The Broad Institute Genomics Platform"/>
            <consortium name="The Broad Institute Genome Sequencing Center for Infectious Disease"/>
            <person name="Wu L."/>
            <person name="Ma J."/>
        </authorList>
    </citation>
    <scope>NUCLEOTIDE SEQUENCE [LARGE SCALE GENOMIC DNA]</scope>
    <source>
        <strain evidence="14">JCM 15421</strain>
    </source>
</reference>
<keyword evidence="13" id="KW-0413">Isomerase</keyword>
<feature type="domain" description="MannoseP isomerase/GMP-like beta-helix" evidence="12">
    <location>
        <begin position="325"/>
        <end position="379"/>
    </location>
</feature>
<evidence type="ECO:0000256" key="7">
    <source>
        <dbReference type="ARBA" id="ARBA00023134"/>
    </source>
</evidence>
<dbReference type="InterPro" id="IPR051161">
    <property type="entry name" value="Mannose-6P_isomerase_type2"/>
</dbReference>
<proteinExistence type="inferred from homology"/>
<feature type="domain" description="Nucleotidyl transferase" evidence="10">
    <location>
        <begin position="4"/>
        <end position="313"/>
    </location>
</feature>
<comment type="pathway">
    <text evidence="1">Nucleotide-sugar biosynthesis; GDP-alpha-D-mannose biosynthesis; GDP-alpha-D-mannose from alpha-D-mannose 1-phosphate (GTP route): step 1/1.</text>
</comment>
<dbReference type="CDD" id="cd02213">
    <property type="entry name" value="cupin_PMI_typeII_C"/>
    <property type="match status" value="1"/>
</dbReference>
<evidence type="ECO:0000256" key="1">
    <source>
        <dbReference type="ARBA" id="ARBA00004823"/>
    </source>
</evidence>